<dbReference type="STRING" id="87626.PTD2_14497"/>
<proteinExistence type="predicted"/>
<evidence type="ECO:0000313" key="1">
    <source>
        <dbReference type="EMBL" id="EAR27257.1"/>
    </source>
</evidence>
<protein>
    <submittedName>
        <fullName evidence="1">Uncharacterized protein</fullName>
    </submittedName>
</protein>
<keyword evidence="2" id="KW-1185">Reference proteome</keyword>
<comment type="caution">
    <text evidence="1">The sequence shown here is derived from an EMBL/GenBank/DDBJ whole genome shotgun (WGS) entry which is preliminary data.</text>
</comment>
<dbReference type="AlphaFoldDB" id="A4CCG4"/>
<organism evidence="1 2">
    <name type="scientific">Pseudoalteromonas tunicata D2</name>
    <dbReference type="NCBI Taxonomy" id="87626"/>
    <lineage>
        <taxon>Bacteria</taxon>
        <taxon>Pseudomonadati</taxon>
        <taxon>Pseudomonadota</taxon>
        <taxon>Gammaproteobacteria</taxon>
        <taxon>Alteromonadales</taxon>
        <taxon>Pseudoalteromonadaceae</taxon>
        <taxon>Pseudoalteromonas</taxon>
    </lineage>
</organism>
<reference evidence="1 2" key="1">
    <citation type="submission" date="2006-02" db="EMBL/GenBank/DDBJ databases">
        <authorList>
            <person name="Moran M.A."/>
            <person name="Kjelleberg S."/>
            <person name="Egan S."/>
            <person name="Saunders N."/>
            <person name="Thomas T."/>
            <person name="Ferriera S."/>
            <person name="Johnson J."/>
            <person name="Kravitz S."/>
            <person name="Halpern A."/>
            <person name="Remington K."/>
            <person name="Beeson K."/>
            <person name="Tran B."/>
            <person name="Rogers Y.-H."/>
            <person name="Friedman R."/>
            <person name="Venter J.C."/>
        </authorList>
    </citation>
    <scope>NUCLEOTIDE SEQUENCE [LARGE SCALE GENOMIC DNA]</scope>
    <source>
        <strain evidence="1 2">D2</strain>
    </source>
</reference>
<sequence length="37" mass="4067">MHIPGEIETKKLVGINNSNKVISGITDARVFEEVIIT</sequence>
<dbReference type="Proteomes" id="UP000006201">
    <property type="component" value="Unassembled WGS sequence"/>
</dbReference>
<name>A4CCG4_9GAMM</name>
<gene>
    <name evidence="1" type="ORF">PTD2_14497</name>
</gene>
<dbReference type="EMBL" id="AAOH01000006">
    <property type="protein sequence ID" value="EAR27257.1"/>
    <property type="molecule type" value="Genomic_DNA"/>
</dbReference>
<evidence type="ECO:0000313" key="2">
    <source>
        <dbReference type="Proteomes" id="UP000006201"/>
    </source>
</evidence>
<dbReference type="HOGENOM" id="CLU_3347564_0_0_6"/>
<accession>A4CCG4</accession>